<dbReference type="GO" id="GO:0005524">
    <property type="term" value="F:ATP binding"/>
    <property type="evidence" value="ECO:0007669"/>
    <property type="project" value="UniProtKB-KW"/>
</dbReference>
<gene>
    <name evidence="15" type="primary">yvcQ</name>
    <name evidence="15" type="ORF">GCM10010885_02900</name>
</gene>
<accession>A0A917K3Q1</accession>
<reference evidence="15" key="1">
    <citation type="journal article" date="2014" name="Int. J. Syst. Evol. Microbiol.">
        <title>Complete genome sequence of Corynebacterium casei LMG S-19264T (=DSM 44701T), isolated from a smear-ripened cheese.</title>
        <authorList>
            <consortium name="US DOE Joint Genome Institute (JGI-PGF)"/>
            <person name="Walter F."/>
            <person name="Albersmeier A."/>
            <person name="Kalinowski J."/>
            <person name="Ruckert C."/>
        </authorList>
    </citation>
    <scope>NUCLEOTIDE SEQUENCE</scope>
    <source>
        <strain evidence="15">JCM 18487</strain>
    </source>
</reference>
<dbReference type="SUPFAM" id="SSF55874">
    <property type="entry name" value="ATPase domain of HSP90 chaperone/DNA topoisomerase II/histidine kinase"/>
    <property type="match status" value="1"/>
</dbReference>
<evidence type="ECO:0000256" key="9">
    <source>
        <dbReference type="ARBA" id="ARBA00022840"/>
    </source>
</evidence>
<dbReference type="InterPro" id="IPR004358">
    <property type="entry name" value="Sig_transdc_His_kin-like_C"/>
</dbReference>
<reference evidence="15" key="2">
    <citation type="submission" date="2020-09" db="EMBL/GenBank/DDBJ databases">
        <authorList>
            <person name="Sun Q."/>
            <person name="Ohkuma M."/>
        </authorList>
    </citation>
    <scope>NUCLEOTIDE SEQUENCE</scope>
    <source>
        <strain evidence="15">JCM 18487</strain>
    </source>
</reference>
<dbReference type="GO" id="GO:0000155">
    <property type="term" value="F:phosphorelay sensor kinase activity"/>
    <property type="evidence" value="ECO:0007669"/>
    <property type="project" value="InterPro"/>
</dbReference>
<dbReference type="GO" id="GO:0005886">
    <property type="term" value="C:plasma membrane"/>
    <property type="evidence" value="ECO:0007669"/>
    <property type="project" value="UniProtKB-SubCell"/>
</dbReference>
<dbReference type="PROSITE" id="PS50109">
    <property type="entry name" value="HIS_KIN"/>
    <property type="match status" value="1"/>
</dbReference>
<evidence type="ECO:0000313" key="15">
    <source>
        <dbReference type="EMBL" id="GGI96608.1"/>
    </source>
</evidence>
<keyword evidence="4" id="KW-1003">Cell membrane</keyword>
<proteinExistence type="predicted"/>
<evidence type="ECO:0000256" key="5">
    <source>
        <dbReference type="ARBA" id="ARBA00022679"/>
    </source>
</evidence>
<sequence>MTAWTFLRDHIRLTACYVTGVLLALLVPVLTARSHGIAVSYGDVGYACLLALVMLTAYLLLEYSIRRRAYRLAHVLWHSLHSGHPCDLPTRGTREQRDWIRLLRQVQGTYLERIAEVEERRRFYEVCLTHFAHQMKTPLSVMRFLEEEFKAVLRQLPDPALGLALVDQLAEERDRLDAQLQLLLQTARLASFSFDVRIEPVDIAALIREAVNEHKQAWIRRALYPEMIAPDGPVTVPTDRKWLRFVCDQILRNALQYGVKPGATRPSPLRIEIASRPGCVTVSFTDQGIGIPARDLPHIFEPFFTGTNGRTYSRATGMGLYLVKHICDRLGHRVDVVSKENEGTTFTLTLAASKFYAAATEP</sequence>
<dbReference type="SMART" id="SM00387">
    <property type="entry name" value="HATPase_c"/>
    <property type="match status" value="1"/>
</dbReference>
<dbReference type="EMBL" id="BMOY01000003">
    <property type="protein sequence ID" value="GGI96608.1"/>
    <property type="molecule type" value="Genomic_DNA"/>
</dbReference>
<dbReference type="InterPro" id="IPR003594">
    <property type="entry name" value="HATPase_dom"/>
</dbReference>
<keyword evidence="11" id="KW-0902">Two-component regulatory system</keyword>
<evidence type="ECO:0000313" key="16">
    <source>
        <dbReference type="Proteomes" id="UP000637695"/>
    </source>
</evidence>
<evidence type="ECO:0000256" key="6">
    <source>
        <dbReference type="ARBA" id="ARBA00022692"/>
    </source>
</evidence>
<evidence type="ECO:0000256" key="3">
    <source>
        <dbReference type="ARBA" id="ARBA00012438"/>
    </source>
</evidence>
<protein>
    <recommendedName>
        <fullName evidence="3">histidine kinase</fullName>
        <ecNumber evidence="3">2.7.13.3</ecNumber>
    </recommendedName>
</protein>
<organism evidence="15 16">
    <name type="scientific">Alicyclobacillus cellulosilyticus</name>
    <dbReference type="NCBI Taxonomy" id="1003997"/>
    <lineage>
        <taxon>Bacteria</taxon>
        <taxon>Bacillati</taxon>
        <taxon>Bacillota</taxon>
        <taxon>Bacilli</taxon>
        <taxon>Bacillales</taxon>
        <taxon>Alicyclobacillaceae</taxon>
        <taxon>Alicyclobacillus</taxon>
    </lineage>
</organism>
<evidence type="ECO:0000256" key="11">
    <source>
        <dbReference type="ARBA" id="ARBA00023012"/>
    </source>
</evidence>
<dbReference type="InterPro" id="IPR050351">
    <property type="entry name" value="BphY/WalK/GraS-like"/>
</dbReference>
<dbReference type="PANTHER" id="PTHR45453">
    <property type="entry name" value="PHOSPHATE REGULON SENSOR PROTEIN PHOR"/>
    <property type="match status" value="1"/>
</dbReference>
<dbReference type="Gene3D" id="3.30.565.10">
    <property type="entry name" value="Histidine kinase-like ATPase, C-terminal domain"/>
    <property type="match status" value="1"/>
</dbReference>
<dbReference type="AlphaFoldDB" id="A0A917K3Q1"/>
<evidence type="ECO:0000256" key="12">
    <source>
        <dbReference type="ARBA" id="ARBA00023136"/>
    </source>
</evidence>
<evidence type="ECO:0000256" key="1">
    <source>
        <dbReference type="ARBA" id="ARBA00000085"/>
    </source>
</evidence>
<comment type="catalytic activity">
    <reaction evidence="1">
        <text>ATP + protein L-histidine = ADP + protein N-phospho-L-histidine.</text>
        <dbReference type="EC" id="2.7.13.3"/>
    </reaction>
</comment>
<keyword evidence="5" id="KW-0808">Transferase</keyword>
<keyword evidence="6 13" id="KW-0812">Transmembrane</keyword>
<dbReference type="Proteomes" id="UP000637695">
    <property type="component" value="Unassembled WGS sequence"/>
</dbReference>
<dbReference type="SUPFAM" id="SSF47384">
    <property type="entry name" value="Homodimeric domain of signal transducing histidine kinase"/>
    <property type="match status" value="1"/>
</dbReference>
<dbReference type="PRINTS" id="PR00344">
    <property type="entry name" value="BCTRLSENSOR"/>
</dbReference>
<dbReference type="InterPro" id="IPR005467">
    <property type="entry name" value="His_kinase_dom"/>
</dbReference>
<evidence type="ECO:0000256" key="13">
    <source>
        <dbReference type="SAM" id="Phobius"/>
    </source>
</evidence>
<dbReference type="EC" id="2.7.13.3" evidence="3"/>
<keyword evidence="9" id="KW-0067">ATP-binding</keyword>
<keyword evidence="7" id="KW-0547">Nucleotide-binding</keyword>
<dbReference type="InterPro" id="IPR036097">
    <property type="entry name" value="HisK_dim/P_sf"/>
</dbReference>
<dbReference type="GO" id="GO:0016036">
    <property type="term" value="P:cellular response to phosphate starvation"/>
    <property type="evidence" value="ECO:0007669"/>
    <property type="project" value="TreeGrafter"/>
</dbReference>
<comment type="subcellular location">
    <subcellularLocation>
        <location evidence="2">Cell membrane</location>
        <topology evidence="2">Multi-pass membrane protein</topology>
    </subcellularLocation>
</comment>
<name>A0A917K3Q1_9BACL</name>
<keyword evidence="10 13" id="KW-1133">Transmembrane helix</keyword>
<evidence type="ECO:0000256" key="4">
    <source>
        <dbReference type="ARBA" id="ARBA00022475"/>
    </source>
</evidence>
<dbReference type="InterPro" id="IPR036890">
    <property type="entry name" value="HATPase_C_sf"/>
</dbReference>
<dbReference type="GO" id="GO:0004721">
    <property type="term" value="F:phosphoprotein phosphatase activity"/>
    <property type="evidence" value="ECO:0007669"/>
    <property type="project" value="TreeGrafter"/>
</dbReference>
<feature type="transmembrane region" description="Helical" evidence="13">
    <location>
        <begin position="12"/>
        <end position="32"/>
    </location>
</feature>
<keyword evidence="8 15" id="KW-0418">Kinase</keyword>
<dbReference type="PANTHER" id="PTHR45453:SF2">
    <property type="entry name" value="HISTIDINE KINASE"/>
    <property type="match status" value="1"/>
</dbReference>
<evidence type="ECO:0000256" key="8">
    <source>
        <dbReference type="ARBA" id="ARBA00022777"/>
    </source>
</evidence>
<evidence type="ECO:0000259" key="14">
    <source>
        <dbReference type="PROSITE" id="PS50109"/>
    </source>
</evidence>
<keyword evidence="16" id="KW-1185">Reference proteome</keyword>
<evidence type="ECO:0000256" key="10">
    <source>
        <dbReference type="ARBA" id="ARBA00022989"/>
    </source>
</evidence>
<dbReference type="Pfam" id="PF02518">
    <property type="entry name" value="HATPase_c"/>
    <property type="match status" value="1"/>
</dbReference>
<evidence type="ECO:0000256" key="7">
    <source>
        <dbReference type="ARBA" id="ARBA00022741"/>
    </source>
</evidence>
<comment type="caution">
    <text evidence="15">The sequence shown here is derived from an EMBL/GenBank/DDBJ whole genome shotgun (WGS) entry which is preliminary data.</text>
</comment>
<dbReference type="RefSeq" id="WP_188880729.1">
    <property type="nucleotide sequence ID" value="NZ_BMOY01000003.1"/>
</dbReference>
<evidence type="ECO:0000256" key="2">
    <source>
        <dbReference type="ARBA" id="ARBA00004651"/>
    </source>
</evidence>
<feature type="domain" description="Histidine kinase" evidence="14">
    <location>
        <begin position="130"/>
        <end position="354"/>
    </location>
</feature>
<feature type="transmembrane region" description="Helical" evidence="13">
    <location>
        <begin position="44"/>
        <end position="61"/>
    </location>
</feature>
<keyword evidence="12 13" id="KW-0472">Membrane</keyword>